<feature type="chain" id="PRO_5045411951" evidence="1">
    <location>
        <begin position="20"/>
        <end position="191"/>
    </location>
</feature>
<dbReference type="Proteomes" id="UP001302949">
    <property type="component" value="Unassembled WGS sequence"/>
</dbReference>
<evidence type="ECO:0000313" key="3">
    <source>
        <dbReference type="Proteomes" id="UP001302949"/>
    </source>
</evidence>
<name>A0ABU5Q6I2_9BACT</name>
<keyword evidence="1" id="KW-0732">Signal</keyword>
<dbReference type="EMBL" id="JAYFUM010000005">
    <property type="protein sequence ID" value="MEA5138454.1"/>
    <property type="molecule type" value="Genomic_DNA"/>
</dbReference>
<gene>
    <name evidence="2" type="ORF">VB248_04900</name>
</gene>
<keyword evidence="3" id="KW-1185">Reference proteome</keyword>
<dbReference type="RefSeq" id="WP_323295622.1">
    <property type="nucleotide sequence ID" value="NZ_JAYFUM010000005.1"/>
</dbReference>
<evidence type="ECO:0000256" key="1">
    <source>
        <dbReference type="SAM" id="SignalP"/>
    </source>
</evidence>
<evidence type="ECO:0000313" key="2">
    <source>
        <dbReference type="EMBL" id="MEA5138454.1"/>
    </source>
</evidence>
<feature type="signal peptide" evidence="1">
    <location>
        <begin position="1"/>
        <end position="19"/>
    </location>
</feature>
<organism evidence="2 3">
    <name type="scientific">Arcicella rigui</name>
    <dbReference type="NCBI Taxonomy" id="797020"/>
    <lineage>
        <taxon>Bacteria</taxon>
        <taxon>Pseudomonadati</taxon>
        <taxon>Bacteroidota</taxon>
        <taxon>Cytophagia</taxon>
        <taxon>Cytophagales</taxon>
        <taxon>Flectobacillaceae</taxon>
        <taxon>Arcicella</taxon>
    </lineage>
</organism>
<proteinExistence type="predicted"/>
<sequence length="191" mass="22338">MSKYLKTSLNYFFVLIAFALVNSCSTDKHEQEIYESLKVNESKFIFKLDGKDFYPTESIFSGHLEILEKSFTISYFDQKESNVMIHFGGDKWYVDRPIKIPVKLLNSYTSTLMFGRIKDKEKRLGEGYLMSEGFITFKTLTKDKIILHVDGKAKKYPQVNPEDKDYDVQAIIVCKKPKIDFLEINEKEAFY</sequence>
<reference evidence="2 3" key="1">
    <citation type="submission" date="2023-12" db="EMBL/GenBank/DDBJ databases">
        <title>Novel species of the genus Arcicella isolated from rivers.</title>
        <authorList>
            <person name="Lu H."/>
        </authorList>
    </citation>
    <scope>NUCLEOTIDE SEQUENCE [LARGE SCALE GENOMIC DNA]</scope>
    <source>
        <strain evidence="2 3">KCTC 23307</strain>
    </source>
</reference>
<protein>
    <submittedName>
        <fullName evidence="2">Uncharacterized protein</fullName>
    </submittedName>
</protein>
<comment type="caution">
    <text evidence="2">The sequence shown here is derived from an EMBL/GenBank/DDBJ whole genome shotgun (WGS) entry which is preliminary data.</text>
</comment>
<accession>A0ABU5Q6I2</accession>